<keyword evidence="2" id="KW-1185">Reference proteome</keyword>
<gene>
    <name evidence="1" type="ORF">PR048_031855</name>
</gene>
<name>A0ABQ9G943_9NEOP</name>
<comment type="caution">
    <text evidence="1">The sequence shown here is derived from an EMBL/GenBank/DDBJ whole genome shotgun (WGS) entry which is preliminary data.</text>
</comment>
<dbReference type="Proteomes" id="UP001159363">
    <property type="component" value="Chromosome 14"/>
</dbReference>
<accession>A0ABQ9G943</accession>
<dbReference type="EMBL" id="JARBHB010000015">
    <property type="protein sequence ID" value="KAJ8868046.1"/>
    <property type="molecule type" value="Genomic_DNA"/>
</dbReference>
<evidence type="ECO:0000313" key="2">
    <source>
        <dbReference type="Proteomes" id="UP001159363"/>
    </source>
</evidence>
<evidence type="ECO:0000313" key="1">
    <source>
        <dbReference type="EMBL" id="KAJ8868046.1"/>
    </source>
</evidence>
<sequence length="117" mass="13864">MEHWDEDDTDTTALEWFNDFVRQKKIDPVTFYTNFIRIQSCMMKINECIIQGPTNAASEIPPLKFRTFVYQFNTQTEHQTLSGLSIRKPPTILQPQHLYTHMLYHINEINEELATDK</sequence>
<protein>
    <submittedName>
        <fullName evidence="1">Uncharacterized protein</fullName>
    </submittedName>
</protein>
<proteinExistence type="predicted"/>
<organism evidence="1 2">
    <name type="scientific">Dryococelus australis</name>
    <dbReference type="NCBI Taxonomy" id="614101"/>
    <lineage>
        <taxon>Eukaryota</taxon>
        <taxon>Metazoa</taxon>
        <taxon>Ecdysozoa</taxon>
        <taxon>Arthropoda</taxon>
        <taxon>Hexapoda</taxon>
        <taxon>Insecta</taxon>
        <taxon>Pterygota</taxon>
        <taxon>Neoptera</taxon>
        <taxon>Polyneoptera</taxon>
        <taxon>Phasmatodea</taxon>
        <taxon>Verophasmatodea</taxon>
        <taxon>Anareolatae</taxon>
        <taxon>Phasmatidae</taxon>
        <taxon>Eurycanthinae</taxon>
        <taxon>Dryococelus</taxon>
    </lineage>
</organism>
<reference evidence="1 2" key="1">
    <citation type="submission" date="2023-02" db="EMBL/GenBank/DDBJ databases">
        <title>LHISI_Scaffold_Assembly.</title>
        <authorList>
            <person name="Stuart O.P."/>
            <person name="Cleave R."/>
            <person name="Magrath M.J.L."/>
            <person name="Mikheyev A.S."/>
        </authorList>
    </citation>
    <scope>NUCLEOTIDE SEQUENCE [LARGE SCALE GENOMIC DNA]</scope>
    <source>
        <strain evidence="1">Daus_M_001</strain>
        <tissue evidence="1">Leg muscle</tissue>
    </source>
</reference>